<dbReference type="PANTHER" id="PTHR11360:SF234">
    <property type="entry name" value="MFS-TYPE TRANSPORTER DBAD-RELATED"/>
    <property type="match status" value="1"/>
</dbReference>
<keyword evidence="3" id="KW-0472">Membrane</keyword>
<organism evidence="4 5">
    <name type="scientific">Schizophyllum amplum</name>
    <dbReference type="NCBI Taxonomy" id="97359"/>
    <lineage>
        <taxon>Eukaryota</taxon>
        <taxon>Fungi</taxon>
        <taxon>Dikarya</taxon>
        <taxon>Basidiomycota</taxon>
        <taxon>Agaricomycotina</taxon>
        <taxon>Agaricomycetes</taxon>
        <taxon>Agaricomycetidae</taxon>
        <taxon>Agaricales</taxon>
        <taxon>Schizophyllaceae</taxon>
        <taxon>Schizophyllum</taxon>
    </lineage>
</organism>
<feature type="transmembrane region" description="Helical" evidence="3">
    <location>
        <begin position="216"/>
        <end position="236"/>
    </location>
</feature>
<feature type="transmembrane region" description="Helical" evidence="3">
    <location>
        <begin position="327"/>
        <end position="351"/>
    </location>
</feature>
<dbReference type="InterPro" id="IPR036259">
    <property type="entry name" value="MFS_trans_sf"/>
</dbReference>
<reference evidence="4 5" key="1">
    <citation type="journal article" date="2019" name="New Phytol.">
        <title>Comparative genomics reveals unique wood-decay strategies and fruiting body development in the Schizophyllaceae.</title>
        <authorList>
            <person name="Almasi E."/>
            <person name="Sahu N."/>
            <person name="Krizsan K."/>
            <person name="Balint B."/>
            <person name="Kovacs G.M."/>
            <person name="Kiss B."/>
            <person name="Cseklye J."/>
            <person name="Drula E."/>
            <person name="Henrissat B."/>
            <person name="Nagy I."/>
            <person name="Chovatia M."/>
            <person name="Adam C."/>
            <person name="LaButti K."/>
            <person name="Lipzen A."/>
            <person name="Riley R."/>
            <person name="Grigoriev I.V."/>
            <person name="Nagy L.G."/>
        </authorList>
    </citation>
    <scope>NUCLEOTIDE SEQUENCE [LARGE SCALE GENOMIC DNA]</scope>
    <source>
        <strain evidence="4 5">NL-1724</strain>
    </source>
</reference>
<comment type="caution">
    <text evidence="4">The sequence shown here is derived from an EMBL/GenBank/DDBJ whole genome shotgun (WGS) entry which is preliminary data.</text>
</comment>
<dbReference type="OrthoDB" id="6499973at2759"/>
<dbReference type="PANTHER" id="PTHR11360">
    <property type="entry name" value="MONOCARBOXYLATE TRANSPORTER"/>
    <property type="match status" value="1"/>
</dbReference>
<feature type="transmembrane region" description="Helical" evidence="3">
    <location>
        <begin position="108"/>
        <end position="127"/>
    </location>
</feature>
<feature type="transmembrane region" description="Helical" evidence="3">
    <location>
        <begin position="291"/>
        <end position="315"/>
    </location>
</feature>
<accession>A0A550C5X4</accession>
<dbReference type="AlphaFoldDB" id="A0A550C5X4"/>
<feature type="transmembrane region" description="Helical" evidence="3">
    <location>
        <begin position="382"/>
        <end position="408"/>
    </location>
</feature>
<evidence type="ECO:0000313" key="5">
    <source>
        <dbReference type="Proteomes" id="UP000320762"/>
    </source>
</evidence>
<evidence type="ECO:0000313" key="4">
    <source>
        <dbReference type="EMBL" id="TRM60187.1"/>
    </source>
</evidence>
<comment type="subcellular location">
    <subcellularLocation>
        <location evidence="1">Membrane</location>
        <topology evidence="1">Multi-pass membrane protein</topology>
    </subcellularLocation>
</comment>
<dbReference type="Pfam" id="PF07690">
    <property type="entry name" value="MFS_1"/>
    <property type="match status" value="1"/>
</dbReference>
<dbReference type="SUPFAM" id="SSF103473">
    <property type="entry name" value="MFS general substrate transporter"/>
    <property type="match status" value="1"/>
</dbReference>
<keyword evidence="3" id="KW-0812">Transmembrane</keyword>
<dbReference type="InterPro" id="IPR050327">
    <property type="entry name" value="Proton-linked_MCT"/>
</dbReference>
<name>A0A550C5X4_9AGAR</name>
<gene>
    <name evidence="4" type="ORF">BD626DRAFT_407720</name>
</gene>
<dbReference type="GO" id="GO:0016020">
    <property type="term" value="C:membrane"/>
    <property type="evidence" value="ECO:0007669"/>
    <property type="project" value="UniProtKB-SubCell"/>
</dbReference>
<dbReference type="EMBL" id="VDMD01000023">
    <property type="protein sequence ID" value="TRM60187.1"/>
    <property type="molecule type" value="Genomic_DNA"/>
</dbReference>
<feature type="transmembrane region" description="Helical" evidence="3">
    <location>
        <begin position="251"/>
        <end position="271"/>
    </location>
</feature>
<evidence type="ECO:0000256" key="1">
    <source>
        <dbReference type="ARBA" id="ARBA00004141"/>
    </source>
</evidence>
<dbReference type="InterPro" id="IPR011701">
    <property type="entry name" value="MFS"/>
</dbReference>
<dbReference type="Proteomes" id="UP000320762">
    <property type="component" value="Unassembled WGS sequence"/>
</dbReference>
<feature type="transmembrane region" description="Helical" evidence="3">
    <location>
        <begin position="51"/>
        <end position="71"/>
    </location>
</feature>
<evidence type="ECO:0000256" key="2">
    <source>
        <dbReference type="ARBA" id="ARBA00006727"/>
    </source>
</evidence>
<proteinExistence type="inferred from homology"/>
<feature type="transmembrane region" description="Helical" evidence="3">
    <location>
        <begin position="134"/>
        <end position="156"/>
    </location>
</feature>
<feature type="transmembrane region" description="Helical" evidence="3">
    <location>
        <begin position="183"/>
        <end position="204"/>
    </location>
</feature>
<dbReference type="Gene3D" id="1.20.1250.20">
    <property type="entry name" value="MFS general substrate transporter like domains"/>
    <property type="match status" value="2"/>
</dbReference>
<sequence>MAKTSLGGTEKTSSVGGGLQDVTRASASVGSEATDVGASAEADEYFPEGGLQAWLTVLGALLIQVCGFGYAGSLPLQLLPYHLLFCAANHCLDYYVRVYLANVSTSAISWIGSTNSFLVMACGLPVGRLYDHGYFYYLLWGGFVLVSLSLFMLSLAEEGQFYQASRSYLHHLHPILIHRAPQIFLAQGIATGLGIGMLYVPSMAALSHYFRRRQSFVMSIAASGSSLGAIAHTLMLNNTLDGLGFARATRAHAGLVSGLLLIACLLMRTRLPPPSTRPDLRQAIKRFSKDVPYVCAGLACSLFIMGMYFPLFYIQLDAIKHGINKEVAFYVLVIMNVCSFIGRFSSGFLIAPFGVPKLIAFCSACCAIVIFCMIAVESLAGIISVGATFGLFSGVYVALVAPLMASLASDRSEIGIRMGIGFTLTGFGGLCGTPIEGALLTQDYHWWRPEIFAGVSLLRRVRVDSLDAEHCPNPVYGHRRLRLLLRHALLPAPTR</sequence>
<comment type="similarity">
    <text evidence="2">Belongs to the major facilitator superfamily. Monocarboxylate porter (TC 2.A.1.13) family.</text>
</comment>
<evidence type="ECO:0000256" key="3">
    <source>
        <dbReference type="SAM" id="Phobius"/>
    </source>
</evidence>
<feature type="transmembrane region" description="Helical" evidence="3">
    <location>
        <begin position="358"/>
        <end position="376"/>
    </location>
</feature>
<keyword evidence="5" id="KW-1185">Reference proteome</keyword>
<protein>
    <submittedName>
        <fullName evidence="4">Major facilitator superfamily domain-containing protein</fullName>
    </submittedName>
</protein>
<dbReference type="GO" id="GO:0022857">
    <property type="term" value="F:transmembrane transporter activity"/>
    <property type="evidence" value="ECO:0007669"/>
    <property type="project" value="InterPro"/>
</dbReference>
<keyword evidence="3" id="KW-1133">Transmembrane helix</keyword>